<feature type="region of interest" description="Disordered" evidence="1">
    <location>
        <begin position="137"/>
        <end position="173"/>
    </location>
</feature>
<sequence length="212" mass="24202">MKGTLANMKEKVHNATAKAELKIETATEKLRTNSRHWISELRLLFIPGWMKQTDKLMADDKAGKEEAHAIKHEKDEHAYGLHRRRTHNHGEKVRYKQVAHDTTMEDALLPHKSNPYVQIPVETAPTEIPHPHLTHEQITNNAGFPEDLPTQGPDSVLPHDPEPEQTNANGFGELHEDHMTHPEAFQLDESHFHMNVGFPDDQPDQGANCKYF</sequence>
<proteinExistence type="predicted"/>
<gene>
    <name evidence="2" type="ORF">MARPO_0183s0007</name>
</gene>
<organism evidence="2 3">
    <name type="scientific">Marchantia polymorpha</name>
    <name type="common">Common liverwort</name>
    <name type="synonym">Marchantia aquatica</name>
    <dbReference type="NCBI Taxonomy" id="3197"/>
    <lineage>
        <taxon>Eukaryota</taxon>
        <taxon>Viridiplantae</taxon>
        <taxon>Streptophyta</taxon>
        <taxon>Embryophyta</taxon>
        <taxon>Marchantiophyta</taxon>
        <taxon>Marchantiopsida</taxon>
        <taxon>Marchantiidae</taxon>
        <taxon>Marchantiales</taxon>
        <taxon>Marchantiaceae</taxon>
        <taxon>Marchantia</taxon>
    </lineage>
</organism>
<dbReference type="AlphaFoldDB" id="A0A2R6W1T0"/>
<protein>
    <submittedName>
        <fullName evidence="2">Uncharacterized protein</fullName>
    </submittedName>
</protein>
<accession>A0A2R6W1T0</accession>
<keyword evidence="3" id="KW-1185">Reference proteome</keyword>
<evidence type="ECO:0000313" key="3">
    <source>
        <dbReference type="Proteomes" id="UP000244005"/>
    </source>
</evidence>
<dbReference type="EMBL" id="KZ772852">
    <property type="protein sequence ID" value="PTQ27802.1"/>
    <property type="molecule type" value="Genomic_DNA"/>
</dbReference>
<dbReference type="OrthoDB" id="10432286at2759"/>
<reference evidence="3" key="1">
    <citation type="journal article" date="2017" name="Cell">
        <title>Insights into land plant evolution garnered from the Marchantia polymorpha genome.</title>
        <authorList>
            <person name="Bowman J.L."/>
            <person name="Kohchi T."/>
            <person name="Yamato K.T."/>
            <person name="Jenkins J."/>
            <person name="Shu S."/>
            <person name="Ishizaki K."/>
            <person name="Yamaoka S."/>
            <person name="Nishihama R."/>
            <person name="Nakamura Y."/>
            <person name="Berger F."/>
            <person name="Adam C."/>
            <person name="Aki S.S."/>
            <person name="Althoff F."/>
            <person name="Araki T."/>
            <person name="Arteaga-Vazquez M.A."/>
            <person name="Balasubrmanian S."/>
            <person name="Barry K."/>
            <person name="Bauer D."/>
            <person name="Boehm C.R."/>
            <person name="Briginshaw L."/>
            <person name="Caballero-Perez J."/>
            <person name="Catarino B."/>
            <person name="Chen F."/>
            <person name="Chiyoda S."/>
            <person name="Chovatia M."/>
            <person name="Davies K.M."/>
            <person name="Delmans M."/>
            <person name="Demura T."/>
            <person name="Dierschke T."/>
            <person name="Dolan L."/>
            <person name="Dorantes-Acosta A.E."/>
            <person name="Eklund D.M."/>
            <person name="Florent S.N."/>
            <person name="Flores-Sandoval E."/>
            <person name="Fujiyama A."/>
            <person name="Fukuzawa H."/>
            <person name="Galik B."/>
            <person name="Grimanelli D."/>
            <person name="Grimwood J."/>
            <person name="Grossniklaus U."/>
            <person name="Hamada T."/>
            <person name="Haseloff J."/>
            <person name="Hetherington A.J."/>
            <person name="Higo A."/>
            <person name="Hirakawa Y."/>
            <person name="Hundley H.N."/>
            <person name="Ikeda Y."/>
            <person name="Inoue K."/>
            <person name="Inoue S.I."/>
            <person name="Ishida S."/>
            <person name="Jia Q."/>
            <person name="Kakita M."/>
            <person name="Kanazawa T."/>
            <person name="Kawai Y."/>
            <person name="Kawashima T."/>
            <person name="Kennedy M."/>
            <person name="Kinose K."/>
            <person name="Kinoshita T."/>
            <person name="Kohara Y."/>
            <person name="Koide E."/>
            <person name="Komatsu K."/>
            <person name="Kopischke S."/>
            <person name="Kubo M."/>
            <person name="Kyozuka J."/>
            <person name="Lagercrantz U."/>
            <person name="Lin S.S."/>
            <person name="Lindquist E."/>
            <person name="Lipzen A.M."/>
            <person name="Lu C.W."/>
            <person name="De Luna E."/>
            <person name="Martienssen R.A."/>
            <person name="Minamino N."/>
            <person name="Mizutani M."/>
            <person name="Mizutani M."/>
            <person name="Mochizuki N."/>
            <person name="Monte I."/>
            <person name="Mosher R."/>
            <person name="Nagasaki H."/>
            <person name="Nakagami H."/>
            <person name="Naramoto S."/>
            <person name="Nishitani K."/>
            <person name="Ohtani M."/>
            <person name="Okamoto T."/>
            <person name="Okumura M."/>
            <person name="Phillips J."/>
            <person name="Pollak B."/>
            <person name="Reinders A."/>
            <person name="Rovekamp M."/>
            <person name="Sano R."/>
            <person name="Sawa S."/>
            <person name="Schmid M.W."/>
            <person name="Shirakawa M."/>
            <person name="Solano R."/>
            <person name="Spunde A."/>
            <person name="Suetsugu N."/>
            <person name="Sugano S."/>
            <person name="Sugiyama A."/>
            <person name="Sun R."/>
            <person name="Suzuki Y."/>
            <person name="Takenaka M."/>
            <person name="Takezawa D."/>
            <person name="Tomogane H."/>
            <person name="Tsuzuki M."/>
            <person name="Ueda T."/>
            <person name="Umeda M."/>
            <person name="Ward J.M."/>
            <person name="Watanabe Y."/>
            <person name="Yazaki K."/>
            <person name="Yokoyama R."/>
            <person name="Yoshitake Y."/>
            <person name="Yotsui I."/>
            <person name="Zachgo S."/>
            <person name="Schmutz J."/>
        </authorList>
    </citation>
    <scope>NUCLEOTIDE SEQUENCE [LARGE SCALE GENOMIC DNA]</scope>
    <source>
        <strain evidence="3">Tak-1</strain>
    </source>
</reference>
<dbReference type="Proteomes" id="UP000244005">
    <property type="component" value="Unassembled WGS sequence"/>
</dbReference>
<evidence type="ECO:0000313" key="2">
    <source>
        <dbReference type="EMBL" id="PTQ27802.1"/>
    </source>
</evidence>
<dbReference type="Gramene" id="Mp3g24750.1">
    <property type="protein sequence ID" value="Mp3g24750.1.cds"/>
    <property type="gene ID" value="Mp3g24750"/>
</dbReference>
<name>A0A2R6W1T0_MARPO</name>
<evidence type="ECO:0000256" key="1">
    <source>
        <dbReference type="SAM" id="MobiDB-lite"/>
    </source>
</evidence>